<feature type="compositionally biased region" description="Acidic residues" evidence="1">
    <location>
        <begin position="237"/>
        <end position="248"/>
    </location>
</feature>
<feature type="transmembrane region" description="Helical" evidence="2">
    <location>
        <begin position="183"/>
        <end position="207"/>
    </location>
</feature>
<reference evidence="3" key="1">
    <citation type="submission" date="2021-03" db="EMBL/GenBank/DDBJ databases">
        <title>Chromosome level genome of the anhydrobiotic midge Polypedilum vanderplanki.</title>
        <authorList>
            <person name="Yoshida Y."/>
            <person name="Kikawada T."/>
            <person name="Gusev O."/>
        </authorList>
    </citation>
    <scope>NUCLEOTIDE SEQUENCE</scope>
    <source>
        <strain evidence="3">NIAS01</strain>
        <tissue evidence="3">Whole body or cell culture</tissue>
    </source>
</reference>
<evidence type="ECO:0000256" key="1">
    <source>
        <dbReference type="SAM" id="MobiDB-lite"/>
    </source>
</evidence>
<evidence type="ECO:0000313" key="3">
    <source>
        <dbReference type="EMBL" id="KAG5671076.1"/>
    </source>
</evidence>
<comment type="caution">
    <text evidence="3">The sequence shown here is derived from an EMBL/GenBank/DDBJ whole genome shotgun (WGS) entry which is preliminary data.</text>
</comment>
<feature type="region of interest" description="Disordered" evidence="1">
    <location>
        <begin position="222"/>
        <end position="248"/>
    </location>
</feature>
<proteinExistence type="predicted"/>
<name>A0A9J6BMI8_POLVA</name>
<accession>A0A9J6BMI8</accession>
<gene>
    <name evidence="3" type="ORF">PVAND_001290</name>
</gene>
<keyword evidence="2" id="KW-0472">Membrane</keyword>
<dbReference type="Proteomes" id="UP001107558">
    <property type="component" value="Chromosome 3"/>
</dbReference>
<organism evidence="3 4">
    <name type="scientific">Polypedilum vanderplanki</name>
    <name type="common">Sleeping chironomid midge</name>
    <dbReference type="NCBI Taxonomy" id="319348"/>
    <lineage>
        <taxon>Eukaryota</taxon>
        <taxon>Metazoa</taxon>
        <taxon>Ecdysozoa</taxon>
        <taxon>Arthropoda</taxon>
        <taxon>Hexapoda</taxon>
        <taxon>Insecta</taxon>
        <taxon>Pterygota</taxon>
        <taxon>Neoptera</taxon>
        <taxon>Endopterygota</taxon>
        <taxon>Diptera</taxon>
        <taxon>Nematocera</taxon>
        <taxon>Chironomoidea</taxon>
        <taxon>Chironomidae</taxon>
        <taxon>Chironominae</taxon>
        <taxon>Polypedilum</taxon>
        <taxon>Polypedilum</taxon>
    </lineage>
</organism>
<keyword evidence="2" id="KW-0812">Transmembrane</keyword>
<keyword evidence="2" id="KW-1133">Transmembrane helix</keyword>
<evidence type="ECO:0000256" key="2">
    <source>
        <dbReference type="SAM" id="Phobius"/>
    </source>
</evidence>
<dbReference type="AlphaFoldDB" id="A0A9J6BMI8"/>
<sequence>MFIVFLLCTQINCQEQSEKSQFEQFLKCDPEKSSSEKSSECPSNSTCIELGKSNKTNGLCACKENFTVNQKYNLSDKNSVYCIERNHTKDLTTIPPSLTTNKPTTTTASKKATVSPVSVAPVTQVPSSSSVAPSVKTTTQTLSTTTPFTTTTNTAKIETTVIPSSESIKTKNETEKSNTQAQAHHVLCGILLPLMFVIAFAGIAIAAKKYNVMERAQNYIRDRRSNGQPHQTRYDGLENDFDDDPLLI</sequence>
<dbReference type="OrthoDB" id="10642428at2759"/>
<evidence type="ECO:0000313" key="4">
    <source>
        <dbReference type="Proteomes" id="UP001107558"/>
    </source>
</evidence>
<keyword evidence="4" id="KW-1185">Reference proteome</keyword>
<dbReference type="EMBL" id="JADBJN010000003">
    <property type="protein sequence ID" value="KAG5671076.1"/>
    <property type="molecule type" value="Genomic_DNA"/>
</dbReference>
<protein>
    <submittedName>
        <fullName evidence="3">Uncharacterized protein</fullName>
    </submittedName>
</protein>